<organism evidence="2 3">
    <name type="scientific">Eumeta variegata</name>
    <name type="common">Bagworm moth</name>
    <name type="synonym">Eumeta japonica</name>
    <dbReference type="NCBI Taxonomy" id="151549"/>
    <lineage>
        <taxon>Eukaryota</taxon>
        <taxon>Metazoa</taxon>
        <taxon>Ecdysozoa</taxon>
        <taxon>Arthropoda</taxon>
        <taxon>Hexapoda</taxon>
        <taxon>Insecta</taxon>
        <taxon>Pterygota</taxon>
        <taxon>Neoptera</taxon>
        <taxon>Endopterygota</taxon>
        <taxon>Lepidoptera</taxon>
        <taxon>Glossata</taxon>
        <taxon>Ditrysia</taxon>
        <taxon>Tineoidea</taxon>
        <taxon>Psychidae</taxon>
        <taxon>Oiketicinae</taxon>
        <taxon>Eumeta</taxon>
    </lineage>
</organism>
<protein>
    <submittedName>
        <fullName evidence="2">Uncharacterized protein</fullName>
    </submittedName>
</protein>
<keyword evidence="3" id="KW-1185">Reference proteome</keyword>
<evidence type="ECO:0000313" key="2">
    <source>
        <dbReference type="EMBL" id="GBP36398.1"/>
    </source>
</evidence>
<feature type="compositionally biased region" description="Polar residues" evidence="1">
    <location>
        <begin position="1"/>
        <end position="19"/>
    </location>
</feature>
<dbReference type="Proteomes" id="UP000299102">
    <property type="component" value="Unassembled WGS sequence"/>
</dbReference>
<proteinExistence type="predicted"/>
<comment type="caution">
    <text evidence="2">The sequence shown here is derived from an EMBL/GenBank/DDBJ whole genome shotgun (WGS) entry which is preliminary data.</text>
</comment>
<name>A0A4C1VB80_EUMVA</name>
<reference evidence="2 3" key="1">
    <citation type="journal article" date="2019" name="Commun. Biol.">
        <title>The bagworm genome reveals a unique fibroin gene that provides high tensile strength.</title>
        <authorList>
            <person name="Kono N."/>
            <person name="Nakamura H."/>
            <person name="Ohtoshi R."/>
            <person name="Tomita M."/>
            <person name="Numata K."/>
            <person name="Arakawa K."/>
        </authorList>
    </citation>
    <scope>NUCLEOTIDE SEQUENCE [LARGE SCALE GENOMIC DNA]</scope>
</reference>
<accession>A0A4C1VB80</accession>
<sequence>MSVSSEDTLRETVSASGRVQTYPPPKTVPEYSDSPSYPSSPERFMPDNITQKHGEDAEAGTSGLVVIEVNDEFSGEPLELKSSKRPFSPDMLDAVSETPRKKRVFN</sequence>
<evidence type="ECO:0000313" key="3">
    <source>
        <dbReference type="Proteomes" id="UP000299102"/>
    </source>
</evidence>
<evidence type="ECO:0000256" key="1">
    <source>
        <dbReference type="SAM" id="MobiDB-lite"/>
    </source>
</evidence>
<dbReference type="OrthoDB" id="6340111at2759"/>
<gene>
    <name evidence="2" type="ORF">EVAR_87977_1</name>
</gene>
<dbReference type="AlphaFoldDB" id="A0A4C1VB80"/>
<feature type="region of interest" description="Disordered" evidence="1">
    <location>
        <begin position="1"/>
        <end position="48"/>
    </location>
</feature>
<dbReference type="EMBL" id="BGZK01000318">
    <property type="protein sequence ID" value="GBP36398.1"/>
    <property type="molecule type" value="Genomic_DNA"/>
</dbReference>
<feature type="region of interest" description="Disordered" evidence="1">
    <location>
        <begin position="78"/>
        <end position="106"/>
    </location>
</feature>
<feature type="compositionally biased region" description="Low complexity" evidence="1">
    <location>
        <begin position="29"/>
        <end position="42"/>
    </location>
</feature>